<dbReference type="InterPro" id="IPR029062">
    <property type="entry name" value="Class_I_gatase-like"/>
</dbReference>
<evidence type="ECO:0000313" key="2">
    <source>
        <dbReference type="EMBL" id="NCD70695.1"/>
    </source>
</evidence>
<comment type="caution">
    <text evidence="2">The sequence shown here is derived from an EMBL/GenBank/DDBJ whole genome shotgun (WGS) entry which is preliminary data.</text>
</comment>
<evidence type="ECO:0000313" key="3">
    <source>
        <dbReference type="Proteomes" id="UP000638732"/>
    </source>
</evidence>
<accession>A0A965ZGQ8</accession>
<dbReference type="Proteomes" id="UP000638732">
    <property type="component" value="Unassembled WGS sequence"/>
</dbReference>
<proteinExistence type="predicted"/>
<dbReference type="PANTHER" id="PTHR37947">
    <property type="entry name" value="BLL2462 PROTEIN"/>
    <property type="match status" value="1"/>
</dbReference>
<protein>
    <recommendedName>
        <fullName evidence="4">VWA domain-containing protein</fullName>
    </recommendedName>
</protein>
<dbReference type="RefSeq" id="WP_166586653.1">
    <property type="nucleotide sequence ID" value="NZ_WWEO01000043.1"/>
</dbReference>
<dbReference type="EMBL" id="WWEO01000043">
    <property type="protein sequence ID" value="NCD70695.1"/>
    <property type="molecule type" value="Genomic_DNA"/>
</dbReference>
<organism evidence="2 3">
    <name type="scientific">Mucilaginibacter agri</name>
    <dbReference type="NCBI Taxonomy" id="2695265"/>
    <lineage>
        <taxon>Bacteria</taxon>
        <taxon>Pseudomonadati</taxon>
        <taxon>Bacteroidota</taxon>
        <taxon>Sphingobacteriia</taxon>
        <taxon>Sphingobacteriales</taxon>
        <taxon>Sphingobacteriaceae</taxon>
        <taxon>Mucilaginibacter</taxon>
    </lineage>
</organism>
<evidence type="ECO:0008006" key="4">
    <source>
        <dbReference type="Google" id="ProtNLM"/>
    </source>
</evidence>
<dbReference type="PANTHER" id="PTHR37947:SF1">
    <property type="entry name" value="BLL2462 PROTEIN"/>
    <property type="match status" value="1"/>
</dbReference>
<dbReference type="SUPFAM" id="SSF53300">
    <property type="entry name" value="vWA-like"/>
    <property type="match status" value="1"/>
</dbReference>
<dbReference type="AlphaFoldDB" id="A0A965ZGQ8"/>
<reference evidence="2" key="1">
    <citation type="submission" date="2020-01" db="EMBL/GenBank/DDBJ databases">
        <authorList>
            <person name="Seo Y.L."/>
        </authorList>
    </citation>
    <scope>NUCLEOTIDE SEQUENCE</scope>
    <source>
        <strain evidence="2">R11</strain>
    </source>
</reference>
<sequence>MLFLFAITWGTVSGWWVIPCLLLGILYAWVLYKQPTNFNNKLGYALATIRAAAVAIIAFLLLSPLIKTVTYQPQKPLVLIAQDNSSSIEKFNPKGTDLKQVTNDLGKLKQTLGDKYDVREVHFGKDLQQGLANNFSNKQTDISSALHQLNEQFVNQNIGAVILATDGLYNQGSDPQYEARNLKASIYTVALGDTTIRRDLLINNINYNKTALLGNDFEIEVQAGAYLSNGETIQLNVTEDGRSVLNKNEPIDANNWQKTILLKLNADKKGLHKFTFSITPVKNEASVQNNTETVYIHILDARQKILLIYNSPHPDIGTLKQAIENNRNYELKVIDAADLSKVKLSDYNLLILHQLQASAYMPLQKYLANSPVPVWYMAGAQTNPADFDLQQKLIKISSSRQDVQEAFAQPQADFNSFTLSDSTLTKLQQLPPLLAPYGSYTAGSTVNILFKQKIGSIATQYPLWAFEDDHSRRTAVLAGEGLWRWQLAEYQTYGTHSALDELISQSIQYLTANANRQRFRVYTAKNVFDESEHVIINAELYNEALALTNTPDVKLDLKDAKGKSYSYQFSRAGQSYQLDAGILAPGEYTYIAGTQIGKQKLSANGQLNVKSIDLEARQSTANHQLLRNISKQSGGQIVLPAEINKLAAMIRQNDNIKTLVNEDKRYNELIDIKWVFVLILALLSTEWFLRKREGDI</sequence>
<gene>
    <name evidence="2" type="ORF">GSY63_15105</name>
</gene>
<dbReference type="SUPFAM" id="SSF52317">
    <property type="entry name" value="Class I glutamine amidotransferase-like"/>
    <property type="match status" value="1"/>
</dbReference>
<keyword evidence="1" id="KW-0472">Membrane</keyword>
<keyword evidence="3" id="KW-1185">Reference proteome</keyword>
<name>A0A965ZGQ8_9SPHI</name>
<feature type="transmembrane region" description="Helical" evidence="1">
    <location>
        <begin position="12"/>
        <end position="32"/>
    </location>
</feature>
<dbReference type="Gene3D" id="3.40.50.410">
    <property type="entry name" value="von Willebrand factor, type A domain"/>
    <property type="match status" value="1"/>
</dbReference>
<reference evidence="2" key="2">
    <citation type="submission" date="2020-10" db="EMBL/GenBank/DDBJ databases">
        <title>Mucilaginibacter sp. nov., isolated from soil.</title>
        <authorList>
            <person name="Jeon C.O."/>
        </authorList>
    </citation>
    <scope>NUCLEOTIDE SEQUENCE</scope>
    <source>
        <strain evidence="2">R11</strain>
    </source>
</reference>
<keyword evidence="1" id="KW-0812">Transmembrane</keyword>
<evidence type="ECO:0000256" key="1">
    <source>
        <dbReference type="SAM" id="Phobius"/>
    </source>
</evidence>
<feature type="transmembrane region" description="Helical" evidence="1">
    <location>
        <begin position="44"/>
        <end position="66"/>
    </location>
</feature>
<keyword evidence="1" id="KW-1133">Transmembrane helix</keyword>
<dbReference type="InterPro" id="IPR036465">
    <property type="entry name" value="vWFA_dom_sf"/>
</dbReference>